<feature type="region of interest" description="Disordered" evidence="1">
    <location>
        <begin position="35"/>
        <end position="87"/>
    </location>
</feature>
<organism evidence="2 3">
    <name type="scientific">Mollisia scopiformis</name>
    <name type="common">Conifer needle endophyte fungus</name>
    <name type="synonym">Phialocephala scopiformis</name>
    <dbReference type="NCBI Taxonomy" id="149040"/>
    <lineage>
        <taxon>Eukaryota</taxon>
        <taxon>Fungi</taxon>
        <taxon>Dikarya</taxon>
        <taxon>Ascomycota</taxon>
        <taxon>Pezizomycotina</taxon>
        <taxon>Leotiomycetes</taxon>
        <taxon>Helotiales</taxon>
        <taxon>Mollisiaceae</taxon>
        <taxon>Mollisia</taxon>
    </lineage>
</organism>
<evidence type="ECO:0000256" key="1">
    <source>
        <dbReference type="SAM" id="MobiDB-lite"/>
    </source>
</evidence>
<feature type="region of interest" description="Disordered" evidence="1">
    <location>
        <begin position="112"/>
        <end position="156"/>
    </location>
</feature>
<name>A0A194XFE2_MOLSC</name>
<evidence type="ECO:0000313" key="2">
    <source>
        <dbReference type="EMBL" id="KUJ18888.1"/>
    </source>
</evidence>
<dbReference type="GeneID" id="28817761"/>
<feature type="compositionally biased region" description="Polar residues" evidence="1">
    <location>
        <begin position="113"/>
        <end position="128"/>
    </location>
</feature>
<dbReference type="RefSeq" id="XP_018073243.1">
    <property type="nucleotide sequence ID" value="XM_018208035.1"/>
</dbReference>
<protein>
    <submittedName>
        <fullName evidence="2">Uncharacterized protein</fullName>
    </submittedName>
</protein>
<dbReference type="AlphaFoldDB" id="A0A194XFE2"/>
<dbReference type="EMBL" id="KQ947412">
    <property type="protein sequence ID" value="KUJ18888.1"/>
    <property type="molecule type" value="Genomic_DNA"/>
</dbReference>
<reference evidence="2 3" key="1">
    <citation type="submission" date="2015-10" db="EMBL/GenBank/DDBJ databases">
        <title>Full genome of DAOMC 229536 Phialocephala scopiformis, a fungal endophyte of spruce producing the potent anti-insectan compound rugulosin.</title>
        <authorList>
            <consortium name="DOE Joint Genome Institute"/>
            <person name="Walker A.K."/>
            <person name="Frasz S.L."/>
            <person name="Seifert K.A."/>
            <person name="Miller J.D."/>
            <person name="Mondo S.J."/>
            <person name="Labutti K."/>
            <person name="Lipzen A."/>
            <person name="Dockter R."/>
            <person name="Kennedy M."/>
            <person name="Grigoriev I.V."/>
            <person name="Spatafora J.W."/>
        </authorList>
    </citation>
    <scope>NUCLEOTIDE SEQUENCE [LARGE SCALE GENOMIC DNA]</scope>
    <source>
        <strain evidence="2 3">CBS 120377</strain>
    </source>
</reference>
<evidence type="ECO:0000313" key="3">
    <source>
        <dbReference type="Proteomes" id="UP000070700"/>
    </source>
</evidence>
<sequence length="156" mass="17302">MHVTCDLYIVRIPTSTRRTSPRKLPEIRYYRTPARMSAQRSSIEDVAPQDDVPSLRPSIEGHTHTLTPGAPSRTPQTSPLRQPLSADIVDDDPEFLALIQAARQQLIRDRTTRASTITDNSPAMNSDLRQARPVSNAALDDSLRDSSSDSDDLVNP</sequence>
<dbReference type="KEGG" id="psco:LY89DRAFT_507162"/>
<keyword evidence="3" id="KW-1185">Reference proteome</keyword>
<gene>
    <name evidence="2" type="ORF">LY89DRAFT_507162</name>
</gene>
<dbReference type="InParanoid" id="A0A194XFE2"/>
<accession>A0A194XFE2</accession>
<proteinExistence type="predicted"/>
<dbReference type="Proteomes" id="UP000070700">
    <property type="component" value="Unassembled WGS sequence"/>
</dbReference>